<dbReference type="SUPFAM" id="SSF52058">
    <property type="entry name" value="L domain-like"/>
    <property type="match status" value="3"/>
</dbReference>
<keyword evidence="8" id="KW-0677">Repeat</keyword>
<dbReference type="GO" id="GO:0005886">
    <property type="term" value="C:plasma membrane"/>
    <property type="evidence" value="ECO:0007669"/>
    <property type="project" value="UniProtKB-SubCell"/>
</dbReference>
<evidence type="ECO:0000256" key="9">
    <source>
        <dbReference type="ARBA" id="ARBA00022741"/>
    </source>
</evidence>
<evidence type="ECO:0000256" key="1">
    <source>
        <dbReference type="ARBA" id="ARBA00004236"/>
    </source>
</evidence>
<comment type="similarity">
    <text evidence="3">Belongs to the RLP family.</text>
</comment>
<dbReference type="SMART" id="SM00369">
    <property type="entry name" value="LRR_TYP"/>
    <property type="match status" value="5"/>
</dbReference>
<feature type="transmembrane region" description="Helical" evidence="15">
    <location>
        <begin position="688"/>
        <end position="713"/>
    </location>
</feature>
<dbReference type="GO" id="GO:0005524">
    <property type="term" value="F:ATP binding"/>
    <property type="evidence" value="ECO:0007669"/>
    <property type="project" value="UniProtKB-KW"/>
</dbReference>
<dbReference type="Pfam" id="PF13855">
    <property type="entry name" value="LRR_8"/>
    <property type="match status" value="2"/>
</dbReference>
<proteinExistence type="inferred from homology"/>
<evidence type="ECO:0000256" key="12">
    <source>
        <dbReference type="ARBA" id="ARBA00023136"/>
    </source>
</evidence>
<protein>
    <recommendedName>
        <fullName evidence="16">Leucine-rich repeat-containing N-terminal plant-type domain-containing protein</fullName>
    </recommendedName>
</protein>
<dbReference type="FunFam" id="3.80.10.10:FF:000213">
    <property type="entry name" value="Tyrosine-sulfated glycopeptide receptor 1"/>
    <property type="match status" value="1"/>
</dbReference>
<evidence type="ECO:0000256" key="2">
    <source>
        <dbReference type="ARBA" id="ARBA00004479"/>
    </source>
</evidence>
<evidence type="ECO:0000256" key="4">
    <source>
        <dbReference type="ARBA" id="ARBA00022475"/>
    </source>
</evidence>
<accession>A0AA38TFZ0</accession>
<feature type="domain" description="Leucine-rich repeat-containing N-terminal plant-type" evidence="16">
    <location>
        <begin position="69"/>
        <end position="100"/>
    </location>
</feature>
<evidence type="ECO:0000313" key="17">
    <source>
        <dbReference type="EMBL" id="KAJ9549878.1"/>
    </source>
</evidence>
<dbReference type="InterPro" id="IPR051716">
    <property type="entry name" value="Plant_RL_S/T_kinase"/>
</dbReference>
<dbReference type="GO" id="GO:0051707">
    <property type="term" value="P:response to other organism"/>
    <property type="evidence" value="ECO:0007669"/>
    <property type="project" value="UniProtKB-ARBA"/>
</dbReference>
<keyword evidence="4" id="KW-1003">Cell membrane</keyword>
<keyword evidence="18" id="KW-1185">Reference proteome</keyword>
<keyword evidence="9" id="KW-0547">Nucleotide-binding</keyword>
<dbReference type="PANTHER" id="PTHR48053:SF126">
    <property type="entry name" value="MDIS1-INTERACTING RECEPTOR LIKE KINASE 2-LIKE ISOFORM X1"/>
    <property type="match status" value="1"/>
</dbReference>
<dbReference type="PRINTS" id="PR00019">
    <property type="entry name" value="LEURICHRPT"/>
</dbReference>
<keyword evidence="14" id="KW-0325">Glycoprotein</keyword>
<evidence type="ECO:0000256" key="11">
    <source>
        <dbReference type="ARBA" id="ARBA00022989"/>
    </source>
</evidence>
<evidence type="ECO:0000256" key="7">
    <source>
        <dbReference type="ARBA" id="ARBA00022729"/>
    </source>
</evidence>
<evidence type="ECO:0000313" key="18">
    <source>
        <dbReference type="Proteomes" id="UP001172457"/>
    </source>
</evidence>
<evidence type="ECO:0000256" key="15">
    <source>
        <dbReference type="SAM" id="Phobius"/>
    </source>
</evidence>
<dbReference type="InterPro" id="IPR032675">
    <property type="entry name" value="LRR_dom_sf"/>
</dbReference>
<dbReference type="Pfam" id="PF00560">
    <property type="entry name" value="LRR_1"/>
    <property type="match status" value="5"/>
</dbReference>
<dbReference type="Proteomes" id="UP001172457">
    <property type="component" value="Chromosome 5"/>
</dbReference>
<reference evidence="17" key="1">
    <citation type="submission" date="2023-03" db="EMBL/GenBank/DDBJ databases">
        <title>Chromosome-scale reference genome and RAD-based genetic map of yellow starthistle (Centaurea solstitialis) reveal putative structural variation and QTLs associated with invader traits.</title>
        <authorList>
            <person name="Reatini B."/>
            <person name="Cang F.A."/>
            <person name="Jiang Q."/>
            <person name="Mckibben M.T.W."/>
            <person name="Barker M.S."/>
            <person name="Rieseberg L.H."/>
            <person name="Dlugosch K.M."/>
        </authorList>
    </citation>
    <scope>NUCLEOTIDE SEQUENCE</scope>
    <source>
        <strain evidence="17">CAN-66</strain>
        <tissue evidence="17">Leaf</tissue>
    </source>
</reference>
<dbReference type="InterPro" id="IPR003591">
    <property type="entry name" value="Leu-rich_rpt_typical-subtyp"/>
</dbReference>
<evidence type="ECO:0000256" key="10">
    <source>
        <dbReference type="ARBA" id="ARBA00022840"/>
    </source>
</evidence>
<dbReference type="InterPro" id="IPR001611">
    <property type="entry name" value="Leu-rich_rpt"/>
</dbReference>
<evidence type="ECO:0000256" key="5">
    <source>
        <dbReference type="ARBA" id="ARBA00022614"/>
    </source>
</evidence>
<keyword evidence="12 15" id="KW-0472">Membrane</keyword>
<dbReference type="InterPro" id="IPR013210">
    <property type="entry name" value="LRR_N_plant-typ"/>
</dbReference>
<dbReference type="GO" id="GO:0006952">
    <property type="term" value="P:defense response"/>
    <property type="evidence" value="ECO:0007669"/>
    <property type="project" value="UniProtKB-ARBA"/>
</dbReference>
<gene>
    <name evidence="17" type="ORF">OSB04_022421</name>
</gene>
<dbReference type="PANTHER" id="PTHR48053">
    <property type="entry name" value="LEUCINE RICH REPEAT FAMILY PROTEIN, EXPRESSED"/>
    <property type="match status" value="1"/>
</dbReference>
<dbReference type="Pfam" id="PF08263">
    <property type="entry name" value="LRRNT_2"/>
    <property type="match status" value="1"/>
</dbReference>
<keyword evidence="11 15" id="KW-1133">Transmembrane helix</keyword>
<dbReference type="Gene3D" id="3.80.10.10">
    <property type="entry name" value="Ribonuclease Inhibitor"/>
    <property type="match status" value="4"/>
</dbReference>
<keyword evidence="6 15" id="KW-0812">Transmembrane</keyword>
<comment type="subcellular location">
    <subcellularLocation>
        <location evidence="1">Cell membrane</location>
    </subcellularLocation>
    <subcellularLocation>
        <location evidence="2">Membrane</location>
        <topology evidence="2">Single-pass type I membrane protein</topology>
    </subcellularLocation>
</comment>
<keyword evidence="7" id="KW-0732">Signal</keyword>
<comment type="caution">
    <text evidence="17">The sequence shown here is derived from an EMBL/GenBank/DDBJ whole genome shotgun (WGS) entry which is preliminary data.</text>
</comment>
<keyword evidence="5" id="KW-0433">Leucine-rich repeat</keyword>
<evidence type="ECO:0000256" key="6">
    <source>
        <dbReference type="ARBA" id="ARBA00022692"/>
    </source>
</evidence>
<keyword evidence="10" id="KW-0067">ATP-binding</keyword>
<evidence type="ECO:0000256" key="13">
    <source>
        <dbReference type="ARBA" id="ARBA00023170"/>
    </source>
</evidence>
<dbReference type="EMBL" id="JARYMX010000005">
    <property type="protein sequence ID" value="KAJ9549878.1"/>
    <property type="molecule type" value="Genomic_DNA"/>
</dbReference>
<evidence type="ECO:0000259" key="16">
    <source>
        <dbReference type="Pfam" id="PF08263"/>
    </source>
</evidence>
<name>A0AA38TFZ0_9ASTR</name>
<sequence length="726" mass="80481">MEKTRGKRDDSKTDMAWNGKFLDSRNLKEFEGFLSFHSANQTATWNLVNGILAAQLQLNSTCNSNDSMVLKSFMNQMERAIDGWTSASSDCCDWDGVTCDFNGKVVGLELSKKKLMGNLGNSITSLDQLRTLNLSQNLLKGPLPISIFHLPNLQILDLHNNEFSGSFPRSVNLPSVRLLDVSDNNFEGPVAPGLCTNSTRIRVLKLGINYFDGEIPPEFEKCGFLEQLSLDGNLLSGIIPEYLFNLPRLSQLSLQDNLLTGQLRNSNPSNLVSLDVSLNGLSGNLPDFFRTFPNLRNFSAHSNNFSGRIPPSLLNSGTISWLVLRNNSLFGSFELNCSAMINLSTLDLAANKFLGPVPDNLPSCPMLKNVDLGANNFTGPIPESFKKFDSLSYLCFAKCNLKNISESLEILQYCPNLTTLVLRWNFQDEEMPSDANLQFKELKTLVISRGKLTGTFPLWLNGLTKLKILDLSGNQLGGRVPPFLGDLASLVYMDLSNNFLSGEIPKSLTRLPALQFYNNSLDVTVTPGVTVTLDLPIIMSIGMFGQVLQYGYGSRFRPTLDLSNNFFSGPIWPEFGNLENLHILNLRYNELSGNIPSSLVNLVSIETLDLSHNELSGKIPRSLVRLGMLSKFSVAYNNLAGFIPSGGQFSTFPASSFEGNPGLCGEFVLHCRETKEFPRNPESEEEEWRIISLPVCTGFGTGFLLSVILWVVVPMIRDTDRTEKFE</sequence>
<evidence type="ECO:0000256" key="8">
    <source>
        <dbReference type="ARBA" id="ARBA00022737"/>
    </source>
</evidence>
<organism evidence="17 18">
    <name type="scientific">Centaurea solstitialis</name>
    <name type="common">yellow star-thistle</name>
    <dbReference type="NCBI Taxonomy" id="347529"/>
    <lineage>
        <taxon>Eukaryota</taxon>
        <taxon>Viridiplantae</taxon>
        <taxon>Streptophyta</taxon>
        <taxon>Embryophyta</taxon>
        <taxon>Tracheophyta</taxon>
        <taxon>Spermatophyta</taxon>
        <taxon>Magnoliopsida</taxon>
        <taxon>eudicotyledons</taxon>
        <taxon>Gunneridae</taxon>
        <taxon>Pentapetalae</taxon>
        <taxon>asterids</taxon>
        <taxon>campanulids</taxon>
        <taxon>Asterales</taxon>
        <taxon>Asteraceae</taxon>
        <taxon>Carduoideae</taxon>
        <taxon>Cardueae</taxon>
        <taxon>Centaureinae</taxon>
        <taxon>Centaurea</taxon>
    </lineage>
</organism>
<keyword evidence="13" id="KW-0675">Receptor</keyword>
<dbReference type="AlphaFoldDB" id="A0AA38TFZ0"/>
<dbReference type="FunFam" id="3.80.10.10:FF:000129">
    <property type="entry name" value="Leucine-rich repeat receptor-like kinase"/>
    <property type="match status" value="1"/>
</dbReference>
<evidence type="ECO:0000256" key="14">
    <source>
        <dbReference type="ARBA" id="ARBA00023180"/>
    </source>
</evidence>
<evidence type="ECO:0000256" key="3">
    <source>
        <dbReference type="ARBA" id="ARBA00009592"/>
    </source>
</evidence>